<organism evidence="6 7">
    <name type="scientific">Proteiniclasticum ruminis</name>
    <dbReference type="NCBI Taxonomy" id="398199"/>
    <lineage>
        <taxon>Bacteria</taxon>
        <taxon>Bacillati</taxon>
        <taxon>Bacillota</taxon>
        <taxon>Clostridia</taxon>
        <taxon>Eubacteriales</taxon>
        <taxon>Clostridiaceae</taxon>
        <taxon>Proteiniclasticum</taxon>
    </lineage>
</organism>
<dbReference type="InterPro" id="IPR018389">
    <property type="entry name" value="DctP_fam"/>
</dbReference>
<keyword evidence="6" id="KW-0675">Receptor</keyword>
<keyword evidence="2" id="KW-0813">Transport</keyword>
<dbReference type="PROSITE" id="PS51257">
    <property type="entry name" value="PROKAR_LIPOPROTEIN"/>
    <property type="match status" value="1"/>
</dbReference>
<dbReference type="InterPro" id="IPR004682">
    <property type="entry name" value="TRAP_DctP"/>
</dbReference>
<reference evidence="6 7" key="1">
    <citation type="submission" date="2016-10" db="EMBL/GenBank/DDBJ databases">
        <authorList>
            <person name="de Groot N.N."/>
        </authorList>
    </citation>
    <scope>NUCLEOTIDE SEQUENCE [LARGE SCALE GENOMIC DNA]</scope>
    <source>
        <strain evidence="6 7">CGMCC 1.5058</strain>
    </source>
</reference>
<dbReference type="NCBIfam" id="NF037995">
    <property type="entry name" value="TRAP_S1"/>
    <property type="match status" value="1"/>
</dbReference>
<feature type="compositionally biased region" description="Acidic residues" evidence="4">
    <location>
        <begin position="37"/>
        <end position="48"/>
    </location>
</feature>
<evidence type="ECO:0000256" key="5">
    <source>
        <dbReference type="SAM" id="SignalP"/>
    </source>
</evidence>
<dbReference type="PANTHER" id="PTHR33376">
    <property type="match status" value="1"/>
</dbReference>
<dbReference type="Proteomes" id="UP000183255">
    <property type="component" value="Unassembled WGS sequence"/>
</dbReference>
<protein>
    <submittedName>
        <fullName evidence="6">Tripartite ATP-independent transporter solute receptor, DctP family</fullName>
    </submittedName>
</protein>
<keyword evidence="3 5" id="KW-0732">Signal</keyword>
<dbReference type="GO" id="GO:0030288">
    <property type="term" value="C:outer membrane-bounded periplasmic space"/>
    <property type="evidence" value="ECO:0007669"/>
    <property type="project" value="InterPro"/>
</dbReference>
<gene>
    <name evidence="6" type="ORF">SAMN05421804_102228</name>
</gene>
<dbReference type="AlphaFoldDB" id="A0A1G8K7Q4"/>
<dbReference type="InterPro" id="IPR038404">
    <property type="entry name" value="TRAP_DctP_sf"/>
</dbReference>
<evidence type="ECO:0000256" key="2">
    <source>
        <dbReference type="ARBA" id="ARBA00022448"/>
    </source>
</evidence>
<feature type="chain" id="PRO_5010314435" evidence="5">
    <location>
        <begin position="20"/>
        <end position="354"/>
    </location>
</feature>
<evidence type="ECO:0000256" key="3">
    <source>
        <dbReference type="ARBA" id="ARBA00022729"/>
    </source>
</evidence>
<dbReference type="PANTHER" id="PTHR33376:SF7">
    <property type="entry name" value="C4-DICARBOXYLATE-BINDING PROTEIN DCTB"/>
    <property type="match status" value="1"/>
</dbReference>
<name>A0A1G8K7Q4_9CLOT</name>
<dbReference type="CDD" id="cd13603">
    <property type="entry name" value="PBP2_TRAP_Siap_TeaA_like"/>
    <property type="match status" value="1"/>
</dbReference>
<dbReference type="Gene3D" id="3.40.190.170">
    <property type="entry name" value="Bacterial extracellular solute-binding protein, family 7"/>
    <property type="match status" value="1"/>
</dbReference>
<evidence type="ECO:0000313" key="7">
    <source>
        <dbReference type="Proteomes" id="UP000183255"/>
    </source>
</evidence>
<evidence type="ECO:0000256" key="1">
    <source>
        <dbReference type="ARBA" id="ARBA00009023"/>
    </source>
</evidence>
<accession>A0A1G8K7Q4</accession>
<comment type="similarity">
    <text evidence="1">Belongs to the bacterial solute-binding protein 7 family.</text>
</comment>
<dbReference type="PIRSF" id="PIRSF006470">
    <property type="entry name" value="DctB"/>
    <property type="match status" value="1"/>
</dbReference>
<dbReference type="GO" id="GO:0055085">
    <property type="term" value="P:transmembrane transport"/>
    <property type="evidence" value="ECO:0007669"/>
    <property type="project" value="InterPro"/>
</dbReference>
<feature type="region of interest" description="Disordered" evidence="4">
    <location>
        <begin position="24"/>
        <end position="48"/>
    </location>
</feature>
<sequence>MKKKLLAMIMSLTIVASLAACGLKEPAPETPETPETPTEEPGEEPGEVEPEVTLVYAEVNPLDTIVGQTDQAFADKVHELSGGKIKIEIQASGVLGSENDVLDAMLGGGGTIDMSRISAFALTPYGGLKSKLLSIPYTFVSRDHFWNFATSDLAPEFLLEPQEAGTGVRGLFYGEEGFRHFFTVDPVNSIEDLKGMKLRVSNDPVMNGMVNGLGASPTVVSFGELYSALQTGVVDGAEQPIANYKSNAFPEVAPNLILDGHTLGAIQVIITDEAWDGLTEEQQNILMEAGKYASEYNRKISAEAEAKVLDELKAAGVNVVEVTDMAPWQAAVKDVVEAETKDFKELYQQILDMQ</sequence>
<evidence type="ECO:0000313" key="6">
    <source>
        <dbReference type="EMBL" id="SDI39485.1"/>
    </source>
</evidence>
<evidence type="ECO:0000256" key="4">
    <source>
        <dbReference type="SAM" id="MobiDB-lite"/>
    </source>
</evidence>
<proteinExistence type="inferred from homology"/>
<dbReference type="EMBL" id="FNDZ01000002">
    <property type="protein sequence ID" value="SDI39485.1"/>
    <property type="molecule type" value="Genomic_DNA"/>
</dbReference>
<feature type="signal peptide" evidence="5">
    <location>
        <begin position="1"/>
        <end position="19"/>
    </location>
</feature>
<dbReference type="Pfam" id="PF03480">
    <property type="entry name" value="DctP"/>
    <property type="match status" value="1"/>
</dbReference>
<dbReference type="RefSeq" id="WP_031577778.1">
    <property type="nucleotide sequence ID" value="NZ_FNDZ01000002.1"/>
</dbReference>